<dbReference type="GO" id="GO:0016020">
    <property type="term" value="C:membrane"/>
    <property type="evidence" value="ECO:0007669"/>
    <property type="project" value="TreeGrafter"/>
</dbReference>
<dbReference type="Pfam" id="PF01433">
    <property type="entry name" value="Peptidase_M1"/>
    <property type="match status" value="1"/>
</dbReference>
<sequence>MKYLFFFISTFTFAQQTQFVDFKSVLGKIVVNPSEKTVSGDVDYDFDVFKSIDTIKIDAQNMEFSDLKLNGKSIKFLNTQKQLQIVFPFKKGKNNLTFKYLAKPKQTMYFVGSAANDNLQIWTQGQGKYTSHWFPSFDDVNEKVVFNLNIGFNKDYQVISNGILKFKSGLDGLSVWQYQMQKPMSSYLLMLAIGKFEKISQKSKSGIPLEMYLELKDATNFEPTYRDSKRMFDFLEKEIGVKYPWGIYKQAPVRDFLYAGMENTSATLFNTHYVVDSTGFEDRSYTNVNAHELAHQWFGNLVTAESGKHHWLQEGFATYYALLAEKEIYGEDYFYSKLYESASQLKYASRTDTIPVLNAKASSLTFYQKGAWALFVLHEEIGDKAFKKAVKKYLKKQAFQSVNTDDFFAEIRKVSRYDLDNFSKVWLEDAFFNTQQANSLLLKNKSIHVLFEVDKLKNKPFSEKRDFLEKTMQSDVYFSVKEAILNQLKNEKWEDKKSLFILALETKNVQLRQTVAAALNEIPESFRTQYETLLEDKSYQTQELALYNLWSNFPEQRIQYLEKSKSWMGFNDYNLRTLWLSLALSTPNYTVDKQALETELMQYSSIDYEANTRQNALEKLLAFKIINHIVLKNLVNATTHHMWQFTKFGRDNIRKLLKNPEMRVSFEKIVPDLNEAEQFQLNRLLKE</sequence>
<keyword evidence="9" id="KW-0378">Hydrolase</keyword>
<comment type="cofactor">
    <cofactor evidence="2">
        <name>Zn(2+)</name>
        <dbReference type="ChEBI" id="CHEBI:29105"/>
    </cofactor>
</comment>
<evidence type="ECO:0000313" key="14">
    <source>
        <dbReference type="EMBL" id="SEO15394.1"/>
    </source>
</evidence>
<evidence type="ECO:0000256" key="10">
    <source>
        <dbReference type="ARBA" id="ARBA00022833"/>
    </source>
</evidence>
<dbReference type="InterPro" id="IPR042097">
    <property type="entry name" value="Aminopeptidase_N-like_N_sf"/>
</dbReference>
<evidence type="ECO:0000256" key="6">
    <source>
        <dbReference type="ARBA" id="ARBA00022438"/>
    </source>
</evidence>
<dbReference type="PRINTS" id="PR00756">
    <property type="entry name" value="ALADIPTASE"/>
</dbReference>
<evidence type="ECO:0000256" key="3">
    <source>
        <dbReference type="ARBA" id="ARBA00010136"/>
    </source>
</evidence>
<dbReference type="OrthoDB" id="100605at2"/>
<keyword evidence="6 14" id="KW-0031">Aminopeptidase</keyword>
<dbReference type="GO" id="GO:0043171">
    <property type="term" value="P:peptide catabolic process"/>
    <property type="evidence" value="ECO:0007669"/>
    <property type="project" value="TreeGrafter"/>
</dbReference>
<dbReference type="GO" id="GO:0008270">
    <property type="term" value="F:zinc ion binding"/>
    <property type="evidence" value="ECO:0007669"/>
    <property type="project" value="InterPro"/>
</dbReference>
<comment type="catalytic activity">
    <reaction evidence="1">
        <text>Release of an N-terminal amino acid, Xaa-|-Yaa- from a peptide, amide or arylamide. Xaa is preferably Ala, but may be most amino acids including Pro (slow action). When a terminal hydrophobic residue is followed by a prolyl residue, the two may be released as an intact Xaa-Pro dipeptide.</text>
        <dbReference type="EC" id="3.4.11.2"/>
    </reaction>
</comment>
<keyword evidence="10" id="KW-0862">Zinc</keyword>
<evidence type="ECO:0000256" key="2">
    <source>
        <dbReference type="ARBA" id="ARBA00001947"/>
    </source>
</evidence>
<dbReference type="STRING" id="604089.SAMN04487942_1943"/>
<dbReference type="InterPro" id="IPR027268">
    <property type="entry name" value="Peptidase_M4/M1_CTD_sf"/>
</dbReference>
<accession>A0A1H8MDM6</accession>
<evidence type="ECO:0000259" key="12">
    <source>
        <dbReference type="Pfam" id="PF01433"/>
    </source>
</evidence>
<dbReference type="RefSeq" id="WP_091169970.1">
    <property type="nucleotide sequence ID" value="NZ_CBCSFM010000005.1"/>
</dbReference>
<dbReference type="SUPFAM" id="SSF63737">
    <property type="entry name" value="Leukotriene A4 hydrolase N-terminal domain"/>
    <property type="match status" value="1"/>
</dbReference>
<dbReference type="Gene3D" id="2.60.40.1730">
    <property type="entry name" value="tricorn interacting facor f3 domain"/>
    <property type="match status" value="1"/>
</dbReference>
<feature type="domain" description="Peptidase M1 membrane alanine aminopeptidase" evidence="12">
    <location>
        <begin position="228"/>
        <end position="426"/>
    </location>
</feature>
<evidence type="ECO:0000256" key="5">
    <source>
        <dbReference type="ARBA" id="ARBA00015611"/>
    </source>
</evidence>
<dbReference type="EC" id="3.4.11.2" evidence="4"/>
<evidence type="ECO:0000313" key="15">
    <source>
        <dbReference type="Proteomes" id="UP000198657"/>
    </source>
</evidence>
<proteinExistence type="inferred from homology"/>
<protein>
    <recommendedName>
        <fullName evidence="5">Aminopeptidase N</fullName>
        <ecNumber evidence="4">3.4.11.2</ecNumber>
    </recommendedName>
</protein>
<evidence type="ECO:0000256" key="4">
    <source>
        <dbReference type="ARBA" id="ARBA00012564"/>
    </source>
</evidence>
<dbReference type="AlphaFoldDB" id="A0A1H8MDM6"/>
<dbReference type="GO" id="GO:0070006">
    <property type="term" value="F:metalloaminopeptidase activity"/>
    <property type="evidence" value="ECO:0007669"/>
    <property type="project" value="TreeGrafter"/>
</dbReference>
<evidence type="ECO:0000256" key="1">
    <source>
        <dbReference type="ARBA" id="ARBA00000098"/>
    </source>
</evidence>
<dbReference type="Gene3D" id="1.10.390.10">
    <property type="entry name" value="Neutral Protease Domain 2"/>
    <property type="match status" value="1"/>
</dbReference>
<keyword evidence="15" id="KW-1185">Reference proteome</keyword>
<dbReference type="CDD" id="cd09603">
    <property type="entry name" value="M1_APN_like"/>
    <property type="match status" value="1"/>
</dbReference>
<dbReference type="EMBL" id="FODN01000003">
    <property type="protein sequence ID" value="SEO15394.1"/>
    <property type="molecule type" value="Genomic_DNA"/>
</dbReference>
<dbReference type="GO" id="GO:0005615">
    <property type="term" value="C:extracellular space"/>
    <property type="evidence" value="ECO:0007669"/>
    <property type="project" value="TreeGrafter"/>
</dbReference>
<keyword evidence="7" id="KW-0645">Protease</keyword>
<keyword evidence="8" id="KW-0479">Metal-binding</keyword>
<feature type="domain" description="Aminopeptidase N-like N-terminal" evidence="13">
    <location>
        <begin position="31"/>
        <end position="188"/>
    </location>
</feature>
<dbReference type="Pfam" id="PF17900">
    <property type="entry name" value="Peptidase_M1_N"/>
    <property type="match status" value="1"/>
</dbReference>
<dbReference type="InterPro" id="IPR001930">
    <property type="entry name" value="Peptidase_M1"/>
</dbReference>
<dbReference type="GO" id="GO:0042277">
    <property type="term" value="F:peptide binding"/>
    <property type="evidence" value="ECO:0007669"/>
    <property type="project" value="TreeGrafter"/>
</dbReference>
<dbReference type="GO" id="GO:0006508">
    <property type="term" value="P:proteolysis"/>
    <property type="evidence" value="ECO:0007669"/>
    <property type="project" value="UniProtKB-KW"/>
</dbReference>
<reference evidence="15" key="1">
    <citation type="submission" date="2016-10" db="EMBL/GenBank/DDBJ databases">
        <authorList>
            <person name="Varghese N."/>
            <person name="Submissions S."/>
        </authorList>
    </citation>
    <scope>NUCLEOTIDE SEQUENCE [LARGE SCALE GENOMIC DNA]</scope>
    <source>
        <strain evidence="15">CGMCC 1.8704</strain>
    </source>
</reference>
<dbReference type="Proteomes" id="UP000198657">
    <property type="component" value="Unassembled WGS sequence"/>
</dbReference>
<organism evidence="14 15">
    <name type="scientific">Flavobacterium sinopsychrotolerans</name>
    <dbReference type="NCBI Taxonomy" id="604089"/>
    <lineage>
        <taxon>Bacteria</taxon>
        <taxon>Pseudomonadati</taxon>
        <taxon>Bacteroidota</taxon>
        <taxon>Flavobacteriia</taxon>
        <taxon>Flavobacteriales</taxon>
        <taxon>Flavobacteriaceae</taxon>
        <taxon>Flavobacterium</taxon>
    </lineage>
</organism>
<dbReference type="InterPro" id="IPR050344">
    <property type="entry name" value="Peptidase_M1_aminopeptidases"/>
</dbReference>
<dbReference type="PANTHER" id="PTHR11533:SF174">
    <property type="entry name" value="PUROMYCIN-SENSITIVE AMINOPEPTIDASE-RELATED"/>
    <property type="match status" value="1"/>
</dbReference>
<evidence type="ECO:0000256" key="8">
    <source>
        <dbReference type="ARBA" id="ARBA00022723"/>
    </source>
</evidence>
<comment type="similarity">
    <text evidence="3">Belongs to the peptidase M1 family.</text>
</comment>
<dbReference type="GO" id="GO:0005737">
    <property type="term" value="C:cytoplasm"/>
    <property type="evidence" value="ECO:0007669"/>
    <property type="project" value="TreeGrafter"/>
</dbReference>
<evidence type="ECO:0000256" key="7">
    <source>
        <dbReference type="ARBA" id="ARBA00022670"/>
    </source>
</evidence>
<evidence type="ECO:0000259" key="13">
    <source>
        <dbReference type="Pfam" id="PF17900"/>
    </source>
</evidence>
<gene>
    <name evidence="14" type="ORF">SAMN04487942_1943</name>
</gene>
<dbReference type="SUPFAM" id="SSF55486">
    <property type="entry name" value="Metalloproteases ('zincins'), catalytic domain"/>
    <property type="match status" value="1"/>
</dbReference>
<dbReference type="PANTHER" id="PTHR11533">
    <property type="entry name" value="PROTEASE M1 ZINC METALLOPROTEASE"/>
    <property type="match status" value="1"/>
</dbReference>
<evidence type="ECO:0000256" key="11">
    <source>
        <dbReference type="ARBA" id="ARBA00023049"/>
    </source>
</evidence>
<name>A0A1H8MDM6_9FLAO</name>
<dbReference type="GO" id="GO:0016285">
    <property type="term" value="F:alanyl aminopeptidase activity"/>
    <property type="evidence" value="ECO:0007669"/>
    <property type="project" value="UniProtKB-EC"/>
</dbReference>
<dbReference type="InterPro" id="IPR014782">
    <property type="entry name" value="Peptidase_M1_dom"/>
</dbReference>
<dbReference type="InterPro" id="IPR045357">
    <property type="entry name" value="Aminopeptidase_N-like_N"/>
</dbReference>
<evidence type="ECO:0000256" key="9">
    <source>
        <dbReference type="ARBA" id="ARBA00022801"/>
    </source>
</evidence>
<keyword evidence="11" id="KW-0482">Metalloprotease</keyword>